<comment type="similarity">
    <text evidence="2">Belongs to the drug/metabolite transporter (DMT) superfamily. 10 TMS drug/metabolite exporter (DME) (TC 2.A.7.3) family.</text>
</comment>
<dbReference type="AlphaFoldDB" id="A0A4R1N3N9"/>
<comment type="caution">
    <text evidence="8">The sequence shown here is derived from an EMBL/GenBank/DDBJ whole genome shotgun (WGS) entry which is preliminary data.</text>
</comment>
<dbReference type="Proteomes" id="UP000295673">
    <property type="component" value="Unassembled WGS sequence"/>
</dbReference>
<dbReference type="GO" id="GO:0016020">
    <property type="term" value="C:membrane"/>
    <property type="evidence" value="ECO:0007669"/>
    <property type="project" value="UniProtKB-SubCell"/>
</dbReference>
<dbReference type="Gene3D" id="1.10.3730.20">
    <property type="match status" value="1"/>
</dbReference>
<feature type="transmembrane region" description="Helical" evidence="6">
    <location>
        <begin position="234"/>
        <end position="256"/>
    </location>
</feature>
<evidence type="ECO:0000256" key="4">
    <source>
        <dbReference type="ARBA" id="ARBA00022989"/>
    </source>
</evidence>
<evidence type="ECO:0000259" key="7">
    <source>
        <dbReference type="Pfam" id="PF00892"/>
    </source>
</evidence>
<feature type="transmembrane region" description="Helical" evidence="6">
    <location>
        <begin position="180"/>
        <end position="200"/>
    </location>
</feature>
<dbReference type="InterPro" id="IPR000620">
    <property type="entry name" value="EamA_dom"/>
</dbReference>
<feature type="transmembrane region" description="Helical" evidence="6">
    <location>
        <begin position="68"/>
        <end position="90"/>
    </location>
</feature>
<keyword evidence="5 6" id="KW-0472">Membrane</keyword>
<evidence type="ECO:0000256" key="2">
    <source>
        <dbReference type="ARBA" id="ARBA00009853"/>
    </source>
</evidence>
<evidence type="ECO:0000313" key="8">
    <source>
        <dbReference type="EMBL" id="TCL01347.1"/>
    </source>
</evidence>
<feature type="transmembrane region" description="Helical" evidence="6">
    <location>
        <begin position="96"/>
        <end position="114"/>
    </location>
</feature>
<evidence type="ECO:0000256" key="1">
    <source>
        <dbReference type="ARBA" id="ARBA00004141"/>
    </source>
</evidence>
<evidence type="ECO:0000313" key="9">
    <source>
        <dbReference type="Proteomes" id="UP000295673"/>
    </source>
</evidence>
<feature type="transmembrane region" description="Helical" evidence="6">
    <location>
        <begin position="262"/>
        <end position="280"/>
    </location>
</feature>
<dbReference type="PANTHER" id="PTHR22911">
    <property type="entry name" value="ACYL-MALONYL CONDENSING ENZYME-RELATED"/>
    <property type="match status" value="1"/>
</dbReference>
<accession>A0A4R1N3N9</accession>
<feature type="domain" description="EamA" evidence="7">
    <location>
        <begin position="149"/>
        <end position="279"/>
    </location>
</feature>
<sequence>MGRIMQIKAVLVALLAFAIFSTHDVVVKFLGATFSPFQIVFFSGLFSFPLITLMLVRDPTQGNLRPVHPWWVALRSVCVVTSPTAAFYAFTVLPLAQVYALLFAAPLLITVLAIPILGEKVGVMRMIAVLLGLGGVIVVVRPGATELQMGHFAALLAAFAVALQSVILRKIGREERRAVLMLYPALINVGVMGVAMIFVYEPVQLVDLGGMATVALFSFTASLMLVYSYTNAEAALVAPMQYSQIIWAAIFGILIFSEVPDSMTLIGAGIIVASGLFIIAREARGGTSEQTPVLRTRSRGISPGSFRVSQVMRRPEQE</sequence>
<reference evidence="8 9" key="1">
    <citation type="submission" date="2019-03" db="EMBL/GenBank/DDBJ databases">
        <title>Genomic Encyclopedia of Archaeal and Bacterial Type Strains, Phase II (KMG-II): from individual species to whole genera.</title>
        <authorList>
            <person name="Goeker M."/>
        </authorList>
    </citation>
    <scope>NUCLEOTIDE SEQUENCE [LARGE SCALE GENOMIC DNA]</scope>
    <source>
        <strain evidence="8 9">DSM 26433</strain>
    </source>
</reference>
<feature type="transmembrane region" description="Helical" evidence="6">
    <location>
        <begin position="34"/>
        <end position="56"/>
    </location>
</feature>
<dbReference type="EMBL" id="SMGR01000002">
    <property type="protein sequence ID" value="TCL01347.1"/>
    <property type="molecule type" value="Genomic_DNA"/>
</dbReference>
<dbReference type="InterPro" id="IPR037185">
    <property type="entry name" value="EmrE-like"/>
</dbReference>
<organism evidence="8 9">
    <name type="scientific">Shimia isoporae</name>
    <dbReference type="NCBI Taxonomy" id="647720"/>
    <lineage>
        <taxon>Bacteria</taxon>
        <taxon>Pseudomonadati</taxon>
        <taxon>Pseudomonadota</taxon>
        <taxon>Alphaproteobacteria</taxon>
        <taxon>Rhodobacterales</taxon>
        <taxon>Roseobacteraceae</taxon>
    </lineage>
</organism>
<feature type="transmembrane region" description="Helical" evidence="6">
    <location>
        <begin position="150"/>
        <end position="168"/>
    </location>
</feature>
<evidence type="ECO:0000256" key="5">
    <source>
        <dbReference type="ARBA" id="ARBA00023136"/>
    </source>
</evidence>
<feature type="transmembrane region" description="Helical" evidence="6">
    <location>
        <begin position="206"/>
        <end position="227"/>
    </location>
</feature>
<protein>
    <submittedName>
        <fullName evidence="8">Drug/metabolite transporter (DMT)-like permease</fullName>
    </submittedName>
</protein>
<gene>
    <name evidence="8" type="ORF">BXY66_2660</name>
</gene>
<proteinExistence type="inferred from homology"/>
<keyword evidence="3 6" id="KW-0812">Transmembrane</keyword>
<comment type="subcellular location">
    <subcellularLocation>
        <location evidence="1">Membrane</location>
        <topology evidence="1">Multi-pass membrane protein</topology>
    </subcellularLocation>
</comment>
<dbReference type="PANTHER" id="PTHR22911:SF6">
    <property type="entry name" value="SOLUTE CARRIER FAMILY 35 MEMBER G1"/>
    <property type="match status" value="1"/>
</dbReference>
<feature type="domain" description="EamA" evidence="7">
    <location>
        <begin position="8"/>
        <end position="140"/>
    </location>
</feature>
<dbReference type="Pfam" id="PF00892">
    <property type="entry name" value="EamA"/>
    <property type="match status" value="2"/>
</dbReference>
<evidence type="ECO:0000256" key="6">
    <source>
        <dbReference type="SAM" id="Phobius"/>
    </source>
</evidence>
<evidence type="ECO:0000256" key="3">
    <source>
        <dbReference type="ARBA" id="ARBA00022692"/>
    </source>
</evidence>
<dbReference type="SUPFAM" id="SSF103481">
    <property type="entry name" value="Multidrug resistance efflux transporter EmrE"/>
    <property type="match status" value="2"/>
</dbReference>
<keyword evidence="9" id="KW-1185">Reference proteome</keyword>
<name>A0A4R1N3N9_9RHOB</name>
<feature type="transmembrane region" description="Helical" evidence="6">
    <location>
        <begin position="126"/>
        <end position="144"/>
    </location>
</feature>
<keyword evidence="4 6" id="KW-1133">Transmembrane helix</keyword>